<dbReference type="SUPFAM" id="SSF55729">
    <property type="entry name" value="Acyl-CoA N-acyltransferases (Nat)"/>
    <property type="match status" value="1"/>
</dbReference>
<dbReference type="InterPro" id="IPR016181">
    <property type="entry name" value="Acyl_CoA_acyltransferase"/>
</dbReference>
<dbReference type="Pfam" id="PF13508">
    <property type="entry name" value="Acetyltransf_7"/>
    <property type="match status" value="1"/>
</dbReference>
<dbReference type="EMBL" id="JANFYT010000006">
    <property type="protein sequence ID" value="MCQ4813602.1"/>
    <property type="molecule type" value="Genomic_DNA"/>
</dbReference>
<comment type="caution">
    <text evidence="2">The sequence shown here is derived from an EMBL/GenBank/DDBJ whole genome shotgun (WGS) entry which is preliminary data.</text>
</comment>
<proteinExistence type="predicted"/>
<gene>
    <name evidence="2" type="ORF">NE630_04075</name>
</gene>
<organism evidence="2 3">
    <name type="scientific">Cloacibacillus evryensis</name>
    <dbReference type="NCBI Taxonomy" id="508460"/>
    <lineage>
        <taxon>Bacteria</taxon>
        <taxon>Thermotogati</taxon>
        <taxon>Synergistota</taxon>
        <taxon>Synergistia</taxon>
        <taxon>Synergistales</taxon>
        <taxon>Synergistaceae</taxon>
        <taxon>Cloacibacillus</taxon>
    </lineage>
</organism>
<name>A0AAW5K0X4_9BACT</name>
<accession>A0AAW5K0X4</accession>
<evidence type="ECO:0000313" key="3">
    <source>
        <dbReference type="Proteomes" id="UP001205919"/>
    </source>
</evidence>
<dbReference type="PANTHER" id="PTHR43233:SF1">
    <property type="entry name" value="FAMILY N-ACETYLTRANSFERASE, PUTATIVE (AFU_ORTHOLOGUE AFUA_6G03350)-RELATED"/>
    <property type="match status" value="1"/>
</dbReference>
<dbReference type="AlphaFoldDB" id="A0AAW5K0X4"/>
<dbReference type="CDD" id="cd04301">
    <property type="entry name" value="NAT_SF"/>
    <property type="match status" value="1"/>
</dbReference>
<reference evidence="2 3" key="1">
    <citation type="submission" date="2022-06" db="EMBL/GenBank/DDBJ databases">
        <title>Isolation of gut microbiota from human fecal samples.</title>
        <authorList>
            <person name="Pamer E.G."/>
            <person name="Barat B."/>
            <person name="Waligurski E."/>
            <person name="Medina S."/>
            <person name="Paddock L."/>
            <person name="Mostad J."/>
        </authorList>
    </citation>
    <scope>NUCLEOTIDE SEQUENCE [LARGE SCALE GENOMIC DNA]</scope>
    <source>
        <strain evidence="2 3">DFI.9.90</strain>
    </source>
</reference>
<dbReference type="RefSeq" id="WP_256181630.1">
    <property type="nucleotide sequence ID" value="NZ_CP171104.1"/>
</dbReference>
<dbReference type="PROSITE" id="PS51186">
    <property type="entry name" value="GNAT"/>
    <property type="match status" value="1"/>
</dbReference>
<protein>
    <submittedName>
        <fullName evidence="2">GNAT family N-acetyltransferase</fullName>
    </submittedName>
</protein>
<dbReference type="InterPro" id="IPR053144">
    <property type="entry name" value="Acetyltransferase_Butenolide"/>
</dbReference>
<sequence length="145" mass="16466">MKKGGMNVTYKTGLKNMDMARVTDMLSKTYWSPGIGLAEVTKAAQNSALVIGAFGEEGRQIGYGRVISDRTHFAYLTDFYVEEEYRGAGIAQEMIDRVLGAPELSDVYQWLLITKDTHGLYRKKGFVPTKRPQDLMEIRRPRPER</sequence>
<feature type="domain" description="N-acetyltransferase" evidence="1">
    <location>
        <begin position="8"/>
        <end position="143"/>
    </location>
</feature>
<keyword evidence="3" id="KW-1185">Reference proteome</keyword>
<dbReference type="PANTHER" id="PTHR43233">
    <property type="entry name" value="FAMILY N-ACETYLTRANSFERASE, PUTATIVE (AFU_ORTHOLOGUE AFUA_6G03350)-RELATED"/>
    <property type="match status" value="1"/>
</dbReference>
<evidence type="ECO:0000259" key="1">
    <source>
        <dbReference type="PROSITE" id="PS51186"/>
    </source>
</evidence>
<evidence type="ECO:0000313" key="2">
    <source>
        <dbReference type="EMBL" id="MCQ4813602.1"/>
    </source>
</evidence>
<dbReference type="GO" id="GO:0016747">
    <property type="term" value="F:acyltransferase activity, transferring groups other than amino-acyl groups"/>
    <property type="evidence" value="ECO:0007669"/>
    <property type="project" value="InterPro"/>
</dbReference>
<dbReference type="Proteomes" id="UP001205919">
    <property type="component" value="Unassembled WGS sequence"/>
</dbReference>
<dbReference type="InterPro" id="IPR000182">
    <property type="entry name" value="GNAT_dom"/>
</dbReference>
<dbReference type="Gene3D" id="3.40.630.30">
    <property type="match status" value="1"/>
</dbReference>